<dbReference type="RefSeq" id="WP_052561630.1">
    <property type="nucleotide sequence ID" value="NZ_BAFN01000001.1"/>
</dbReference>
<feature type="domain" description="HEPN" evidence="1">
    <location>
        <begin position="13"/>
        <end position="122"/>
    </location>
</feature>
<sequence>MDEDRKKGVQYWLESSEDDWKVANHLFEKGDYSYSLFFGHLTIEKVLKAIYASKLKETPPYTHMLVYLAEKVSLRMTGEQLELLETVTDFNIEARYPDEKFSFKKKCTRNFTEGYLIKIKEMKEWLLRQIQS</sequence>
<evidence type="ECO:0000313" key="3">
    <source>
        <dbReference type="Proteomes" id="UP000032309"/>
    </source>
</evidence>
<dbReference type="SMART" id="SM00748">
    <property type="entry name" value="HEPN"/>
    <property type="match status" value="1"/>
</dbReference>
<evidence type="ECO:0000259" key="1">
    <source>
        <dbReference type="PROSITE" id="PS50910"/>
    </source>
</evidence>
<dbReference type="EMBL" id="BAFN01000001">
    <property type="protein sequence ID" value="GAN31758.1"/>
    <property type="molecule type" value="Genomic_DNA"/>
</dbReference>
<name>A0ABQ0JSS0_9BACT</name>
<organism evidence="2 3">
    <name type="scientific">Candidatus Brocadia sinica JPN1</name>
    <dbReference type="NCBI Taxonomy" id="1197129"/>
    <lineage>
        <taxon>Bacteria</taxon>
        <taxon>Pseudomonadati</taxon>
        <taxon>Planctomycetota</taxon>
        <taxon>Candidatus Brocadiia</taxon>
        <taxon>Candidatus Brocadiales</taxon>
        <taxon>Candidatus Brocadiaceae</taxon>
        <taxon>Candidatus Brocadia</taxon>
    </lineage>
</organism>
<dbReference type="Gene3D" id="1.20.120.330">
    <property type="entry name" value="Nucleotidyltransferases domain 2"/>
    <property type="match status" value="1"/>
</dbReference>
<protein>
    <submittedName>
        <fullName evidence="2">Uncharacterized conserved protein</fullName>
    </submittedName>
</protein>
<gene>
    <name evidence="2" type="ORF">BROSI_A0262</name>
</gene>
<proteinExistence type="predicted"/>
<dbReference type="SUPFAM" id="SSF81593">
    <property type="entry name" value="Nucleotidyltransferase substrate binding subunit/domain"/>
    <property type="match status" value="1"/>
</dbReference>
<dbReference type="Proteomes" id="UP000032309">
    <property type="component" value="Unassembled WGS sequence"/>
</dbReference>
<keyword evidence="3" id="KW-1185">Reference proteome</keyword>
<comment type="caution">
    <text evidence="2">The sequence shown here is derived from an EMBL/GenBank/DDBJ whole genome shotgun (WGS) entry which is preliminary data.</text>
</comment>
<accession>A0ABQ0JSS0</accession>
<dbReference type="InterPro" id="IPR007842">
    <property type="entry name" value="HEPN_dom"/>
</dbReference>
<reference evidence="3" key="1">
    <citation type="journal article" date="2015" name="Genome Announc.">
        <title>Draft Genome Sequence of an Anaerobic Ammonium-Oxidizing Bacterium, "Candidatus Brocadia sinica".</title>
        <authorList>
            <person name="Oshiki M."/>
            <person name="Shinyako-Hata K."/>
            <person name="Satoh H."/>
            <person name="Okabe S."/>
        </authorList>
    </citation>
    <scope>NUCLEOTIDE SEQUENCE [LARGE SCALE GENOMIC DNA]</scope>
    <source>
        <strain evidence="3">JPN1</strain>
    </source>
</reference>
<dbReference type="Pfam" id="PF05168">
    <property type="entry name" value="HEPN"/>
    <property type="match status" value="1"/>
</dbReference>
<dbReference type="PROSITE" id="PS50910">
    <property type="entry name" value="HEPN"/>
    <property type="match status" value="1"/>
</dbReference>
<evidence type="ECO:0000313" key="2">
    <source>
        <dbReference type="EMBL" id="GAN31758.1"/>
    </source>
</evidence>